<dbReference type="STRING" id="96773.Tchl_1215"/>
<dbReference type="AlphaFoldDB" id="A0A1L6FAX7"/>
<feature type="transmembrane region" description="Helical" evidence="1">
    <location>
        <begin position="215"/>
        <end position="236"/>
    </location>
</feature>
<reference evidence="3 4" key="1">
    <citation type="submission" date="2016-12" db="EMBL/GenBank/DDBJ databases">
        <title>Complete genome sequence of Thauera chlorobenzoica, a Betaproteobacterium degrading haloaromatics anaerobically to CO2 and halides.</title>
        <authorList>
            <person name="Goris T."/>
            <person name="Mergelsberg M."/>
            <person name="Boll M."/>
        </authorList>
    </citation>
    <scope>NUCLEOTIDE SEQUENCE [LARGE SCALE GENOMIC DNA]</scope>
    <source>
        <strain evidence="3 4">3CB1</strain>
    </source>
</reference>
<dbReference type="KEGG" id="tcl:Tchl_1215"/>
<keyword evidence="1" id="KW-0812">Transmembrane</keyword>
<dbReference type="CDD" id="cd03396">
    <property type="entry name" value="PAP2_like_6"/>
    <property type="match status" value="1"/>
</dbReference>
<feature type="transmembrane region" description="Helical" evidence="1">
    <location>
        <begin position="108"/>
        <end position="128"/>
    </location>
</feature>
<dbReference type="InterPro" id="IPR036938">
    <property type="entry name" value="PAP2/HPO_sf"/>
</dbReference>
<dbReference type="EMBL" id="CP018839">
    <property type="protein sequence ID" value="APR04074.1"/>
    <property type="molecule type" value="Genomic_DNA"/>
</dbReference>
<evidence type="ECO:0000259" key="2">
    <source>
        <dbReference type="Pfam" id="PF01569"/>
    </source>
</evidence>
<feature type="domain" description="Phosphatidic acid phosphatase type 2/haloperoxidase" evidence="2">
    <location>
        <begin position="110"/>
        <end position="237"/>
    </location>
</feature>
<dbReference type="Pfam" id="PF01569">
    <property type="entry name" value="PAP2"/>
    <property type="match status" value="1"/>
</dbReference>
<dbReference type="Proteomes" id="UP000185739">
    <property type="component" value="Chromosome"/>
</dbReference>
<keyword evidence="1" id="KW-0472">Membrane</keyword>
<dbReference type="Gene3D" id="1.20.144.10">
    <property type="entry name" value="Phosphatidic acid phosphatase type 2/haloperoxidase"/>
    <property type="match status" value="1"/>
</dbReference>
<feature type="transmembrane region" description="Helical" evidence="1">
    <location>
        <begin position="192"/>
        <end position="209"/>
    </location>
</feature>
<evidence type="ECO:0000313" key="4">
    <source>
        <dbReference type="Proteomes" id="UP000185739"/>
    </source>
</evidence>
<keyword evidence="4" id="KW-1185">Reference proteome</keyword>
<evidence type="ECO:0000313" key="3">
    <source>
        <dbReference type="EMBL" id="APR04074.1"/>
    </source>
</evidence>
<dbReference type="SUPFAM" id="SSF48317">
    <property type="entry name" value="Acid phosphatase/Vanadium-dependent haloperoxidase"/>
    <property type="match status" value="1"/>
</dbReference>
<dbReference type="InterPro" id="IPR000326">
    <property type="entry name" value="PAP2/HPO"/>
</dbReference>
<name>A0A1L6FAX7_9RHOO</name>
<evidence type="ECO:0000256" key="1">
    <source>
        <dbReference type="SAM" id="Phobius"/>
    </source>
</evidence>
<proteinExistence type="predicted"/>
<keyword evidence="1" id="KW-1133">Transmembrane helix</keyword>
<feature type="transmembrane region" description="Helical" evidence="1">
    <location>
        <begin position="20"/>
        <end position="40"/>
    </location>
</feature>
<accession>A0A1L6FAX7</accession>
<organism evidence="3 4">
    <name type="scientific">Thauera chlorobenzoica</name>
    <dbReference type="NCBI Taxonomy" id="96773"/>
    <lineage>
        <taxon>Bacteria</taxon>
        <taxon>Pseudomonadati</taxon>
        <taxon>Pseudomonadota</taxon>
        <taxon>Betaproteobacteria</taxon>
        <taxon>Rhodocyclales</taxon>
        <taxon>Zoogloeaceae</taxon>
        <taxon>Thauera</taxon>
    </lineage>
</organism>
<gene>
    <name evidence="3" type="ORF">Tchl_1215</name>
</gene>
<protein>
    <recommendedName>
        <fullName evidence="2">Phosphatidic acid phosphatase type 2/haloperoxidase domain-containing protein</fullName>
    </recommendedName>
</protein>
<sequence length="251" mass="27693">MPTKGLAATMSAPGFDSARRWLLSQYALLALSALLLFWAFEGTDLDRRLARTFFDPELGVFPLRRAWFLEAVMHRAAKQATYVLVAASLWLCWQGWKGRLSWLPPRNALLAAIGMVAIPAATATIKLMTARYCPWDIIDFGGYAPYLRLFEAAPQGIKAGQCFPAGHASTGFLWIVWAVALRPTGRHAVRRALLAALLAGGTLGTARMLQGAHFLSHTLWTLWLAWMLSTTLAIVVRADIRLNTPPTTAYP</sequence>